<dbReference type="InterPro" id="IPR004358">
    <property type="entry name" value="Sig_transdc_His_kin-like_C"/>
</dbReference>
<proteinExistence type="predicted"/>
<dbReference type="AlphaFoldDB" id="A0A364NZ80"/>
<dbReference type="InterPro" id="IPR000700">
    <property type="entry name" value="PAS-assoc_C"/>
</dbReference>
<dbReference type="SUPFAM" id="SSF55785">
    <property type="entry name" value="PYP-like sensor domain (PAS domain)"/>
    <property type="match status" value="3"/>
</dbReference>
<evidence type="ECO:0000259" key="4">
    <source>
        <dbReference type="PROSITE" id="PS50109"/>
    </source>
</evidence>
<dbReference type="Gene3D" id="3.30.450.20">
    <property type="entry name" value="PAS domain"/>
    <property type="match status" value="3"/>
</dbReference>
<dbReference type="NCBIfam" id="TIGR00229">
    <property type="entry name" value="sensory_box"/>
    <property type="match status" value="2"/>
</dbReference>
<dbReference type="InterPro" id="IPR003661">
    <property type="entry name" value="HisK_dim/P_dom"/>
</dbReference>
<feature type="domain" description="PAS" evidence="5">
    <location>
        <begin position="321"/>
        <end position="365"/>
    </location>
</feature>
<feature type="domain" description="PAC" evidence="6">
    <location>
        <begin position="270"/>
        <end position="320"/>
    </location>
</feature>
<dbReference type="Pfam" id="PF08447">
    <property type="entry name" value="PAS_3"/>
    <property type="match status" value="1"/>
</dbReference>
<dbReference type="EC" id="2.7.13.3" evidence="2"/>
<dbReference type="OrthoDB" id="9796100at2"/>
<dbReference type="SMART" id="SM00388">
    <property type="entry name" value="HisKA"/>
    <property type="match status" value="1"/>
</dbReference>
<dbReference type="PROSITE" id="PS50113">
    <property type="entry name" value="PAC"/>
    <property type="match status" value="1"/>
</dbReference>
<dbReference type="CDD" id="cd00082">
    <property type="entry name" value="HisKA"/>
    <property type="match status" value="1"/>
</dbReference>
<dbReference type="SMART" id="SM00086">
    <property type="entry name" value="PAC"/>
    <property type="match status" value="2"/>
</dbReference>
<accession>A0A364NZ80</accession>
<evidence type="ECO:0000259" key="5">
    <source>
        <dbReference type="PROSITE" id="PS50112"/>
    </source>
</evidence>
<dbReference type="EMBL" id="PGTO01000004">
    <property type="protein sequence ID" value="RAU22388.1"/>
    <property type="molecule type" value="Genomic_DNA"/>
</dbReference>
<dbReference type="InterPro" id="IPR013655">
    <property type="entry name" value="PAS_fold_3"/>
</dbReference>
<dbReference type="InterPro" id="IPR001610">
    <property type="entry name" value="PAC"/>
</dbReference>
<dbReference type="PROSITE" id="PS50109">
    <property type="entry name" value="HIS_KIN"/>
    <property type="match status" value="1"/>
</dbReference>
<dbReference type="PANTHER" id="PTHR43065:SF42">
    <property type="entry name" value="TWO-COMPONENT SENSOR PPRA"/>
    <property type="match status" value="1"/>
</dbReference>
<evidence type="ECO:0000313" key="8">
    <source>
        <dbReference type="Proteomes" id="UP000251075"/>
    </source>
</evidence>
<dbReference type="SMART" id="SM00387">
    <property type="entry name" value="HATPase_c"/>
    <property type="match status" value="1"/>
</dbReference>
<dbReference type="InterPro" id="IPR000014">
    <property type="entry name" value="PAS"/>
</dbReference>
<dbReference type="Pfam" id="PF08448">
    <property type="entry name" value="PAS_4"/>
    <property type="match status" value="1"/>
</dbReference>
<gene>
    <name evidence="7" type="ORF">CU669_06670</name>
</gene>
<dbReference type="SUPFAM" id="SSF47384">
    <property type="entry name" value="Homodimeric domain of signal transducing histidine kinase"/>
    <property type="match status" value="1"/>
</dbReference>
<dbReference type="CDD" id="cd00130">
    <property type="entry name" value="PAS"/>
    <property type="match status" value="3"/>
</dbReference>
<dbReference type="SUPFAM" id="SSF55874">
    <property type="entry name" value="ATPase domain of HSP90 chaperone/DNA topoisomerase II/histidine kinase"/>
    <property type="match status" value="1"/>
</dbReference>
<dbReference type="Gene3D" id="3.30.565.10">
    <property type="entry name" value="Histidine kinase-like ATPase, C-terminal domain"/>
    <property type="match status" value="1"/>
</dbReference>
<dbReference type="GO" id="GO:0000155">
    <property type="term" value="F:phosphorelay sensor kinase activity"/>
    <property type="evidence" value="ECO:0007669"/>
    <property type="project" value="InterPro"/>
</dbReference>
<dbReference type="InterPro" id="IPR036097">
    <property type="entry name" value="HisK_dim/P_sf"/>
</dbReference>
<sequence length="707" mass="77441">MATVVLPEPPFSLPITTTWARPATEAPFPNDHIPMLHYRRRVNPKDREQTMTSTGLLVDGIDDSAALPFSPSGLHLLSDMNCICWRRTMAADGTISYSWLSDAALGILGFRPDQLRANDKGALTVIHWADRDLHVEAIKASAVTLLPYREAFRAITASGETRWLDGTAHPRRAADGRIIWDGVWMDATQRMRTEDRQQMLMDNAEDCIFVLTGDEGITWSNAAAERNFGYLNDELAGRCFHDLILGENRPPCSCEPMDLLESQGKDNSGSRQEVIGRRSDGSTFPFEMTVSEVRRDGRLSLVVIGRDISRRREAERLLAESEQRLRVTFAAASLGIVVLDKDGVIQFYNPAFESMAGDGYDDLLGVNIHAFVPAESMPVPSRLPPPGMSFCLVCQPLLVDGKEHHWRLTGTQFLAAPDSQEQSLLYFIEDVTETTRMNQERRQLELLLQEGHKLEALGRLAGGIAHELNNMLGPILMGAEMVARTTQLDPKNADRVQRIIEASKHSRDIVRNVLAYCRKETKALGIIDLAALFEGFASLTSTILPPSILVELHREIESATVMADAGQMQQVLLNLAINARDAMFGSGTLSLSLRLMHPEELLARFQSIQRMSSGPAPNANPLASLDFGTDHVALGVGDTGTGMTPAVAAKIFDPFFTTKPVGQGTGLGLSMVQGIVKAMGGAIVVDSEVGKGTTFHVILPQVGPDKA</sequence>
<dbReference type="PANTHER" id="PTHR43065">
    <property type="entry name" value="SENSOR HISTIDINE KINASE"/>
    <property type="match status" value="1"/>
</dbReference>
<protein>
    <recommendedName>
        <fullName evidence="2">histidine kinase</fullName>
        <ecNumber evidence="2">2.7.13.3</ecNumber>
    </recommendedName>
</protein>
<dbReference type="InterPro" id="IPR035965">
    <property type="entry name" value="PAS-like_dom_sf"/>
</dbReference>
<dbReference type="InterPro" id="IPR005467">
    <property type="entry name" value="His_kinase_dom"/>
</dbReference>
<dbReference type="Gene3D" id="1.10.287.130">
    <property type="match status" value="1"/>
</dbReference>
<name>A0A364NZ80_9PROT</name>
<evidence type="ECO:0000256" key="1">
    <source>
        <dbReference type="ARBA" id="ARBA00000085"/>
    </source>
</evidence>
<evidence type="ECO:0000313" key="7">
    <source>
        <dbReference type="EMBL" id="RAU22388.1"/>
    </source>
</evidence>
<reference evidence="7 8" key="1">
    <citation type="submission" date="2017-11" db="EMBL/GenBank/DDBJ databases">
        <title>Draft genome sequence of magnetotactic bacterium Magnetospirillum kuznetsovii LBB-42.</title>
        <authorList>
            <person name="Grouzdev D.S."/>
            <person name="Rysina M.S."/>
            <person name="Baslerov R.V."/>
            <person name="Koziaeva V."/>
        </authorList>
    </citation>
    <scope>NUCLEOTIDE SEQUENCE [LARGE SCALE GENOMIC DNA]</scope>
    <source>
        <strain evidence="7 8">LBB-42</strain>
    </source>
</reference>
<evidence type="ECO:0000256" key="2">
    <source>
        <dbReference type="ARBA" id="ARBA00012438"/>
    </source>
</evidence>
<dbReference type="Proteomes" id="UP000251075">
    <property type="component" value="Unassembled WGS sequence"/>
</dbReference>
<dbReference type="PRINTS" id="PR00344">
    <property type="entry name" value="BCTRLSENSOR"/>
</dbReference>
<dbReference type="InterPro" id="IPR036890">
    <property type="entry name" value="HATPase_C_sf"/>
</dbReference>
<dbReference type="Pfam" id="PF02518">
    <property type="entry name" value="HATPase_c"/>
    <property type="match status" value="1"/>
</dbReference>
<dbReference type="InterPro" id="IPR013656">
    <property type="entry name" value="PAS_4"/>
</dbReference>
<feature type="domain" description="Histidine kinase" evidence="4">
    <location>
        <begin position="463"/>
        <end position="703"/>
    </location>
</feature>
<feature type="domain" description="PAS" evidence="5">
    <location>
        <begin position="193"/>
        <end position="238"/>
    </location>
</feature>
<evidence type="ECO:0000256" key="3">
    <source>
        <dbReference type="ARBA" id="ARBA00022553"/>
    </source>
</evidence>
<dbReference type="SMART" id="SM00091">
    <property type="entry name" value="PAS"/>
    <property type="match status" value="3"/>
</dbReference>
<dbReference type="PROSITE" id="PS50112">
    <property type="entry name" value="PAS"/>
    <property type="match status" value="2"/>
</dbReference>
<comment type="caution">
    <text evidence="7">The sequence shown here is derived from an EMBL/GenBank/DDBJ whole genome shotgun (WGS) entry which is preliminary data.</text>
</comment>
<dbReference type="Pfam" id="PF00512">
    <property type="entry name" value="HisKA"/>
    <property type="match status" value="1"/>
</dbReference>
<comment type="catalytic activity">
    <reaction evidence="1">
        <text>ATP + protein L-histidine = ADP + protein N-phospho-L-histidine.</text>
        <dbReference type="EC" id="2.7.13.3"/>
    </reaction>
</comment>
<keyword evidence="3" id="KW-0597">Phosphoprotein</keyword>
<evidence type="ECO:0000259" key="6">
    <source>
        <dbReference type="PROSITE" id="PS50113"/>
    </source>
</evidence>
<organism evidence="7 8">
    <name type="scientific">Paramagnetospirillum kuznetsovii</name>
    <dbReference type="NCBI Taxonomy" id="2053833"/>
    <lineage>
        <taxon>Bacteria</taxon>
        <taxon>Pseudomonadati</taxon>
        <taxon>Pseudomonadota</taxon>
        <taxon>Alphaproteobacteria</taxon>
        <taxon>Rhodospirillales</taxon>
        <taxon>Magnetospirillaceae</taxon>
        <taxon>Paramagnetospirillum</taxon>
    </lineage>
</organism>
<dbReference type="InterPro" id="IPR003594">
    <property type="entry name" value="HATPase_dom"/>
</dbReference>
<keyword evidence="8" id="KW-1185">Reference proteome</keyword>
<dbReference type="Pfam" id="PF13426">
    <property type="entry name" value="PAS_9"/>
    <property type="match status" value="1"/>
</dbReference>